<dbReference type="SMART" id="SM00857">
    <property type="entry name" value="Resolvase"/>
    <property type="match status" value="1"/>
</dbReference>
<dbReference type="Gene3D" id="3.40.50.1390">
    <property type="entry name" value="Resolvase, N-terminal catalytic domain"/>
    <property type="match status" value="1"/>
</dbReference>
<keyword evidence="2" id="KW-0233">DNA recombination</keyword>
<dbReference type="Pfam" id="PF00239">
    <property type="entry name" value="Resolvase"/>
    <property type="match status" value="1"/>
</dbReference>
<name>A0A318UDM1_9SPHI</name>
<dbReference type="PANTHER" id="PTHR30461">
    <property type="entry name" value="DNA-INVERTASE FROM LAMBDOID PROPHAGE"/>
    <property type="match status" value="1"/>
</dbReference>
<dbReference type="OrthoDB" id="9797501at2"/>
<gene>
    <name evidence="4" type="ORF">B0O44_11271</name>
</gene>
<evidence type="ECO:0000313" key="5">
    <source>
        <dbReference type="Proteomes" id="UP000248198"/>
    </source>
</evidence>
<protein>
    <submittedName>
        <fullName evidence="4">DNA invertase Pin-like site-specific DNA recombinase</fullName>
    </submittedName>
</protein>
<dbReference type="CDD" id="cd03768">
    <property type="entry name" value="SR_ResInv"/>
    <property type="match status" value="1"/>
</dbReference>
<dbReference type="RefSeq" id="WP_110834740.1">
    <property type="nucleotide sequence ID" value="NZ_QKLU01000012.1"/>
</dbReference>
<dbReference type="GO" id="GO:0003677">
    <property type="term" value="F:DNA binding"/>
    <property type="evidence" value="ECO:0007669"/>
    <property type="project" value="UniProtKB-KW"/>
</dbReference>
<organism evidence="4 5">
    <name type="scientific">Pedobacter nutrimenti</name>
    <dbReference type="NCBI Taxonomy" id="1241337"/>
    <lineage>
        <taxon>Bacteria</taxon>
        <taxon>Pseudomonadati</taxon>
        <taxon>Bacteroidota</taxon>
        <taxon>Sphingobacteriia</taxon>
        <taxon>Sphingobacteriales</taxon>
        <taxon>Sphingobacteriaceae</taxon>
        <taxon>Pedobacter</taxon>
    </lineage>
</organism>
<dbReference type="GO" id="GO:0000150">
    <property type="term" value="F:DNA strand exchange activity"/>
    <property type="evidence" value="ECO:0007669"/>
    <property type="project" value="InterPro"/>
</dbReference>
<dbReference type="InterPro" id="IPR006119">
    <property type="entry name" value="Resolv_N"/>
</dbReference>
<keyword evidence="5" id="KW-1185">Reference proteome</keyword>
<accession>A0A318UDM1</accession>
<evidence type="ECO:0000313" key="4">
    <source>
        <dbReference type="EMBL" id="PYF68484.1"/>
    </source>
</evidence>
<comment type="caution">
    <text evidence="4">The sequence shown here is derived from an EMBL/GenBank/DDBJ whole genome shotgun (WGS) entry which is preliminary data.</text>
</comment>
<reference evidence="4 5" key="1">
    <citation type="submission" date="2018-06" db="EMBL/GenBank/DDBJ databases">
        <title>Genomic Encyclopedia of Archaeal and Bacterial Type Strains, Phase II (KMG-II): from individual species to whole genera.</title>
        <authorList>
            <person name="Goeker M."/>
        </authorList>
    </citation>
    <scope>NUCLEOTIDE SEQUENCE [LARGE SCALE GENOMIC DNA]</scope>
    <source>
        <strain evidence="4 5">DSM 27372</strain>
    </source>
</reference>
<sequence>MLIGYIRVSKEDQNPDMQIDAFKKFACEKLFFEKISGAKTERAEFDKMISILRPGDTVLVWEISRLGRSAPEMIKIVDEWFKMGVGLKSITEPFVDSSSEWGDFLAKFFLLMADSERKRLIRRTREGLSSARARGRIGGKKKGLTAAAMATAKNAVIFYNSKILTTNEMCSALKISKATLYKYLRYEGVEIAGWVKTPNLNRD</sequence>
<dbReference type="SUPFAM" id="SSF53041">
    <property type="entry name" value="Resolvase-like"/>
    <property type="match status" value="1"/>
</dbReference>
<dbReference type="PANTHER" id="PTHR30461:SF2">
    <property type="entry name" value="SERINE RECOMBINASE PINE-RELATED"/>
    <property type="match status" value="1"/>
</dbReference>
<keyword evidence="1" id="KW-0238">DNA-binding</keyword>
<dbReference type="InterPro" id="IPR050639">
    <property type="entry name" value="SSR_resolvase"/>
</dbReference>
<proteinExistence type="predicted"/>
<dbReference type="EMBL" id="QKLU01000012">
    <property type="protein sequence ID" value="PYF68484.1"/>
    <property type="molecule type" value="Genomic_DNA"/>
</dbReference>
<evidence type="ECO:0000259" key="3">
    <source>
        <dbReference type="PROSITE" id="PS51736"/>
    </source>
</evidence>
<dbReference type="InterPro" id="IPR036162">
    <property type="entry name" value="Resolvase-like_N_sf"/>
</dbReference>
<dbReference type="PROSITE" id="PS51736">
    <property type="entry name" value="RECOMBINASES_3"/>
    <property type="match status" value="1"/>
</dbReference>
<evidence type="ECO:0000256" key="2">
    <source>
        <dbReference type="ARBA" id="ARBA00023172"/>
    </source>
</evidence>
<dbReference type="Proteomes" id="UP000248198">
    <property type="component" value="Unassembled WGS sequence"/>
</dbReference>
<dbReference type="AlphaFoldDB" id="A0A318UDM1"/>
<evidence type="ECO:0000256" key="1">
    <source>
        <dbReference type="ARBA" id="ARBA00023125"/>
    </source>
</evidence>
<feature type="domain" description="Resolvase/invertase-type recombinase catalytic" evidence="3">
    <location>
        <begin position="1"/>
        <end position="135"/>
    </location>
</feature>